<dbReference type="Proteomes" id="UP000314294">
    <property type="component" value="Unassembled WGS sequence"/>
</dbReference>
<comment type="caution">
    <text evidence="1">The sequence shown here is derived from an EMBL/GenBank/DDBJ whole genome shotgun (WGS) entry which is preliminary data.</text>
</comment>
<name>A0A4Z2ID19_9TELE</name>
<accession>A0A4Z2ID19</accession>
<evidence type="ECO:0000313" key="2">
    <source>
        <dbReference type="Proteomes" id="UP000314294"/>
    </source>
</evidence>
<sequence>METVRLFLYEQYLGPFEAKVTETQSVRRLAGVPMLWLGTAVSECQSPSVNMQGPEQERPEQTVALSLRGALHPAGNVTEGRVIPVYEAPARAKNEHKAVLERRYQGQGGY</sequence>
<proteinExistence type="predicted"/>
<gene>
    <name evidence="1" type="ORF">EYF80_013997</name>
</gene>
<organism evidence="1 2">
    <name type="scientific">Liparis tanakae</name>
    <name type="common">Tanaka's snailfish</name>
    <dbReference type="NCBI Taxonomy" id="230148"/>
    <lineage>
        <taxon>Eukaryota</taxon>
        <taxon>Metazoa</taxon>
        <taxon>Chordata</taxon>
        <taxon>Craniata</taxon>
        <taxon>Vertebrata</taxon>
        <taxon>Euteleostomi</taxon>
        <taxon>Actinopterygii</taxon>
        <taxon>Neopterygii</taxon>
        <taxon>Teleostei</taxon>
        <taxon>Neoteleostei</taxon>
        <taxon>Acanthomorphata</taxon>
        <taxon>Eupercaria</taxon>
        <taxon>Perciformes</taxon>
        <taxon>Cottioidei</taxon>
        <taxon>Cottales</taxon>
        <taxon>Liparidae</taxon>
        <taxon>Liparis</taxon>
    </lineage>
</organism>
<evidence type="ECO:0000313" key="1">
    <source>
        <dbReference type="EMBL" id="TNN75850.1"/>
    </source>
</evidence>
<keyword evidence="2" id="KW-1185">Reference proteome</keyword>
<dbReference type="EMBL" id="SRLO01000099">
    <property type="protein sequence ID" value="TNN75850.1"/>
    <property type="molecule type" value="Genomic_DNA"/>
</dbReference>
<protein>
    <submittedName>
        <fullName evidence="1">Uncharacterized protein</fullName>
    </submittedName>
</protein>
<dbReference type="AlphaFoldDB" id="A0A4Z2ID19"/>
<reference evidence="1 2" key="1">
    <citation type="submission" date="2019-03" db="EMBL/GenBank/DDBJ databases">
        <title>First draft genome of Liparis tanakae, snailfish: a comprehensive survey of snailfish specific genes.</title>
        <authorList>
            <person name="Kim W."/>
            <person name="Song I."/>
            <person name="Jeong J.-H."/>
            <person name="Kim D."/>
            <person name="Kim S."/>
            <person name="Ryu S."/>
            <person name="Song J.Y."/>
            <person name="Lee S.K."/>
        </authorList>
    </citation>
    <scope>NUCLEOTIDE SEQUENCE [LARGE SCALE GENOMIC DNA]</scope>
    <source>
        <tissue evidence="1">Muscle</tissue>
    </source>
</reference>